<reference evidence="1" key="1">
    <citation type="submission" date="2020-08" db="EMBL/GenBank/DDBJ databases">
        <title>Ramlibacter sp. GTP1 16S ribosomal RNA gene genome sequencing and assembly.</title>
        <authorList>
            <person name="Kang M."/>
        </authorList>
    </citation>
    <scope>NUCLEOTIDE SEQUENCE</scope>
    <source>
        <strain evidence="1">GTP1</strain>
    </source>
</reference>
<gene>
    <name evidence="1" type="ORF">H8R02_17370</name>
</gene>
<dbReference type="AlphaFoldDB" id="A0A923MB31"/>
<protein>
    <submittedName>
        <fullName evidence="1">Uncharacterized protein</fullName>
    </submittedName>
</protein>
<evidence type="ECO:0000313" key="2">
    <source>
        <dbReference type="Proteomes" id="UP000596827"/>
    </source>
</evidence>
<dbReference type="Proteomes" id="UP000596827">
    <property type="component" value="Unassembled WGS sequence"/>
</dbReference>
<keyword evidence="2" id="KW-1185">Reference proteome</keyword>
<name>A0A923MB31_9BURK</name>
<dbReference type="EMBL" id="JACORU010000006">
    <property type="protein sequence ID" value="MBC5766241.1"/>
    <property type="molecule type" value="Genomic_DNA"/>
</dbReference>
<comment type="caution">
    <text evidence="1">The sequence shown here is derived from an EMBL/GenBank/DDBJ whole genome shotgun (WGS) entry which is preliminary data.</text>
</comment>
<organism evidence="1 2">
    <name type="scientific">Ramlibacter albus</name>
    <dbReference type="NCBI Taxonomy" id="2079448"/>
    <lineage>
        <taxon>Bacteria</taxon>
        <taxon>Pseudomonadati</taxon>
        <taxon>Pseudomonadota</taxon>
        <taxon>Betaproteobacteria</taxon>
        <taxon>Burkholderiales</taxon>
        <taxon>Comamonadaceae</taxon>
        <taxon>Ramlibacter</taxon>
    </lineage>
</organism>
<proteinExistence type="predicted"/>
<evidence type="ECO:0000313" key="1">
    <source>
        <dbReference type="EMBL" id="MBC5766241.1"/>
    </source>
</evidence>
<dbReference type="RefSeq" id="WP_187082710.1">
    <property type="nucleotide sequence ID" value="NZ_JACORU010000006.1"/>
</dbReference>
<accession>A0A923MB31</accession>
<sequence>MNQSTATAFQLCFRSLFQPGRGFAFPCSADGQVNLDELSEKARLNYLFARAVVGKDFARPAVELVAA</sequence>